<dbReference type="GeneID" id="77953176"/>
<accession>A0AAE7WI08</accession>
<dbReference type="KEGG" id="vg:77953176"/>
<proteinExistence type="predicted"/>
<sequence>MSLKNQVEVNMSFGEVEHFATMLSGCESISNGNTTNTDAKYALSVLKLHANDAGLYAGQEGFLDSIKRGANNVKEWILKLIQAIRNWFKGSKKEKEIEKVVLDIEKMSEEDYSKLSLDVQFQMESLMEYAANDTQHLEEIVNDPSFESACSLFHINGDGIKEDIANFKQLGEHTKDGVFDLRKINKLVYKCAKLGTRTNYTAEAVERYVKQHVFESDQDTGAVKLAGKLLKACAVRAERIERIAKRLNDVYDRTVGNK</sequence>
<dbReference type="Proteomes" id="UP000828443">
    <property type="component" value="Segment"/>
</dbReference>
<dbReference type="EMBL" id="MZ348422">
    <property type="protein sequence ID" value="QYN79999.1"/>
    <property type="molecule type" value="Genomic_DNA"/>
</dbReference>
<dbReference type="RefSeq" id="YP_010676811.1">
    <property type="nucleotide sequence ID" value="NC_071015.1"/>
</dbReference>
<keyword evidence="2" id="KW-1185">Reference proteome</keyword>
<protein>
    <submittedName>
        <fullName evidence="1">Uncharacterized protein</fullName>
    </submittedName>
</protein>
<name>A0AAE7WI08_9CAUD</name>
<evidence type="ECO:0000313" key="1">
    <source>
        <dbReference type="EMBL" id="QYN79999.1"/>
    </source>
</evidence>
<organism evidence="1 2">
    <name type="scientific">Kosakonia phage Kc263</name>
    <dbReference type="NCBI Taxonomy" id="2863194"/>
    <lineage>
        <taxon>Viruses</taxon>
        <taxon>Duplodnaviria</taxon>
        <taxon>Heunggongvirae</taxon>
        <taxon>Uroviricota</taxon>
        <taxon>Caudoviricetes</taxon>
        <taxon>Chimalliviridae</taxon>
        <taxon>Branisovskavirus</taxon>
        <taxon>Branisovskavirus Kc263</taxon>
    </lineage>
</organism>
<reference evidence="1" key="1">
    <citation type="journal article" date="2021" name="Viruses">
        <title>Novel Viruses That Lyse Plant and Human Strains of Kosakonia cowanii.</title>
        <authorList>
            <person name="Petrzik K."/>
            <person name="Brazdova S."/>
            <person name="Krawczyk K."/>
        </authorList>
    </citation>
    <scope>NUCLEOTIDE SEQUENCE</scope>
</reference>
<evidence type="ECO:0000313" key="2">
    <source>
        <dbReference type="Proteomes" id="UP000828443"/>
    </source>
</evidence>